<dbReference type="RefSeq" id="XP_044657537.1">
    <property type="nucleotide sequence ID" value="XM_044801602.1"/>
</dbReference>
<dbReference type="InterPro" id="IPR029068">
    <property type="entry name" value="Glyas_Bleomycin-R_OHBP_Dase"/>
</dbReference>
<name>A0A9P3FI29_9PEZI</name>
<proteinExistence type="predicted"/>
<comment type="caution">
    <text evidence="2">The sequence shown here is derived from an EMBL/GenBank/DDBJ whole genome shotgun (WGS) entry which is preliminary data.</text>
</comment>
<evidence type="ECO:0000259" key="1">
    <source>
        <dbReference type="PROSITE" id="PS51819"/>
    </source>
</evidence>
<evidence type="ECO:0000313" key="2">
    <source>
        <dbReference type="EMBL" id="GIZ43050.1"/>
    </source>
</evidence>
<dbReference type="Proteomes" id="UP000825890">
    <property type="component" value="Unassembled WGS sequence"/>
</dbReference>
<dbReference type="FunFam" id="3.10.180.10:FF:000034">
    <property type="entry name" value="Glyoxalase/Bleomycin resistance protein/Dihydroxybiphenyl dioxygenase"/>
    <property type="match status" value="1"/>
</dbReference>
<dbReference type="OrthoDB" id="3360610at2759"/>
<keyword evidence="3" id="KW-1185">Reference proteome</keyword>
<dbReference type="AlphaFoldDB" id="A0A9P3FI29"/>
<dbReference type="GeneID" id="68291869"/>
<reference evidence="2 3" key="1">
    <citation type="submission" date="2021-01" db="EMBL/GenBank/DDBJ databases">
        <title>Cercospora kikuchii MAFF 305040 whole genome shotgun sequence.</title>
        <authorList>
            <person name="Kashiwa T."/>
            <person name="Suzuki T."/>
        </authorList>
    </citation>
    <scope>NUCLEOTIDE SEQUENCE [LARGE SCALE GENOMIC DNA]</scope>
    <source>
        <strain evidence="2 3">MAFF 305040</strain>
    </source>
</reference>
<dbReference type="InterPro" id="IPR037523">
    <property type="entry name" value="VOC_core"/>
</dbReference>
<dbReference type="Pfam" id="PF00903">
    <property type="entry name" value="Glyoxalase"/>
    <property type="match status" value="1"/>
</dbReference>
<gene>
    <name evidence="2" type="ORF">CKM354_000629400</name>
</gene>
<dbReference type="SUPFAM" id="SSF54593">
    <property type="entry name" value="Glyoxalase/Bleomycin resistance protein/Dihydroxybiphenyl dioxygenase"/>
    <property type="match status" value="1"/>
</dbReference>
<organism evidence="2 3">
    <name type="scientific">Cercospora kikuchii</name>
    <dbReference type="NCBI Taxonomy" id="84275"/>
    <lineage>
        <taxon>Eukaryota</taxon>
        <taxon>Fungi</taxon>
        <taxon>Dikarya</taxon>
        <taxon>Ascomycota</taxon>
        <taxon>Pezizomycotina</taxon>
        <taxon>Dothideomycetes</taxon>
        <taxon>Dothideomycetidae</taxon>
        <taxon>Mycosphaerellales</taxon>
        <taxon>Mycosphaerellaceae</taxon>
        <taxon>Cercospora</taxon>
    </lineage>
</organism>
<evidence type="ECO:0000313" key="3">
    <source>
        <dbReference type="Proteomes" id="UP000825890"/>
    </source>
</evidence>
<feature type="domain" description="VOC" evidence="1">
    <location>
        <begin position="166"/>
        <end position="293"/>
    </location>
</feature>
<dbReference type="Gene3D" id="3.10.180.10">
    <property type="entry name" value="2,3-Dihydroxybiphenyl 1,2-Dioxygenase, domain 1"/>
    <property type="match status" value="2"/>
</dbReference>
<dbReference type="EMBL" id="BOLY01000004">
    <property type="protein sequence ID" value="GIZ43050.1"/>
    <property type="molecule type" value="Genomic_DNA"/>
</dbReference>
<protein>
    <recommendedName>
        <fullName evidence="1">VOC domain-containing protein</fullName>
    </recommendedName>
</protein>
<dbReference type="InterPro" id="IPR004360">
    <property type="entry name" value="Glyas_Fos-R_dOase_dom"/>
</dbReference>
<dbReference type="PROSITE" id="PS51819">
    <property type="entry name" value="VOC"/>
    <property type="match status" value="1"/>
</dbReference>
<accession>A0A9P3FI29</accession>
<sequence length="324" mass="36318">MPLAEDDNRVRILKTAFVSYSHADLTKARQFLLDFGLKIEKEEPGKIIFFRGYGPEPICYVARQSEHGQSSFDGGAFEVESREELEKAIKQIPGATEIYELDGYPGGGEAVTLTDPAGYKCHLVLGQQPRIPDPPPREKLVLNFETEKSRLGRFHRVPPGPAPVYRWSHVGVAYPIGTFQEMFDWYTKNLSFAPSDILTRDGKPSTCFLHIDRGEEFTDHHAFFIKSAKPHAKPDVAHAAFEVHDLDVQQLGHQHLENQGYKLCWGVGRHLLGSQIFDYWFDPSQFVVEHYADGDMVNKDTPVGSIPAGPEALSVWGPAVPAVF</sequence>